<evidence type="ECO:0000256" key="1">
    <source>
        <dbReference type="SAM" id="MobiDB-lite"/>
    </source>
</evidence>
<feature type="region of interest" description="Disordered" evidence="1">
    <location>
        <begin position="37"/>
        <end position="104"/>
    </location>
</feature>
<dbReference type="Pfam" id="PF05275">
    <property type="entry name" value="CopB"/>
    <property type="match status" value="1"/>
</dbReference>
<name>E8RW16_ASTEC</name>
<feature type="signal peptide" evidence="2">
    <location>
        <begin position="1"/>
        <end position="20"/>
    </location>
</feature>
<evidence type="ECO:0000313" key="4">
    <source>
        <dbReference type="Proteomes" id="UP000001492"/>
    </source>
</evidence>
<keyword evidence="2" id="KW-0732">Signal</keyword>
<dbReference type="GO" id="GO:0009279">
    <property type="term" value="C:cell outer membrane"/>
    <property type="evidence" value="ECO:0007669"/>
    <property type="project" value="InterPro"/>
</dbReference>
<protein>
    <submittedName>
        <fullName evidence="3">Copper resistance B</fullName>
    </submittedName>
</protein>
<reference evidence="4" key="1">
    <citation type="submission" date="2010-12" db="EMBL/GenBank/DDBJ databases">
        <title>Complete sequence of plasmid 2 of Asticcacaulis excentricus CB 48.</title>
        <authorList>
            <consortium name="US DOE Joint Genome Institute"/>
            <person name="Lucas S."/>
            <person name="Copeland A."/>
            <person name="Lapidus A."/>
            <person name="Cheng J.-F."/>
            <person name="Bruce D."/>
            <person name="Goodwin L."/>
            <person name="Pitluck S."/>
            <person name="Teshima H."/>
            <person name="Davenport K."/>
            <person name="Detter J.C."/>
            <person name="Han C."/>
            <person name="Tapia R."/>
            <person name="Land M."/>
            <person name="Hauser L."/>
            <person name="Jeffries C."/>
            <person name="Kyrpides N."/>
            <person name="Ivanova N."/>
            <person name="Ovchinnikova G."/>
            <person name="Brun Y.V."/>
            <person name="Woyke T."/>
        </authorList>
    </citation>
    <scope>NUCLEOTIDE SEQUENCE [LARGE SCALE GENOMIC DNA]</scope>
    <source>
        <strain evidence="4">ATCC 15261 / DSM 4724 / KCTC 12464 / NCIMB 9791 / VKM B-1370 / CB 48</strain>
        <plasmid evidence="4">pASTEX02</plasmid>
    </source>
</reference>
<sequence>MKCALIIAAAPLLFAMPAVAQDHSAMPGMAMPGMQMPAAKPAPKKTTAKKPAVKKTVKRATKKKASATTPTDISSIPGMDMSGQMDMGKSDAKADGAAKPDAMPGMNMGDKSMAEMDMGAAAANNAQADGGMANMLQDQSDMAGMDMPGPNGEEGIPMGPPPAAPSDRVADRFFGKPEMDRAVKQLRMEHGGATVSKMMLNLAEYQSNSGGNGYRWSGEAWYGGDLNRFVVKSEGTGSSKDGVSDGELQALYSRPIGVYTDLQVGVRHDFAPTPTRTYLTLGTETQLPFWLENENALFLSNKGELIGRSEIYHDLRLTQRWVLQTRGEINVAAQDSHETGIGSGVSNVELGWRLRYEVKRNFGPYVGFSFDQKFGKTADFAKLAGEKSHQTSVVIGIRTFF</sequence>
<evidence type="ECO:0000256" key="2">
    <source>
        <dbReference type="SAM" id="SignalP"/>
    </source>
</evidence>
<dbReference type="InterPro" id="IPR007939">
    <property type="entry name" value="Cu-R_B_prcur"/>
</dbReference>
<keyword evidence="3" id="KW-0614">Plasmid</keyword>
<geneLocation type="plasmid" evidence="3 4">
    <name>pASTEX02</name>
</geneLocation>
<keyword evidence="4" id="KW-1185">Reference proteome</keyword>
<dbReference type="GO" id="GO:0006878">
    <property type="term" value="P:intracellular copper ion homeostasis"/>
    <property type="evidence" value="ECO:0007669"/>
    <property type="project" value="InterPro"/>
</dbReference>
<dbReference type="HOGENOM" id="CLU_042913_0_2_5"/>
<dbReference type="AlphaFoldDB" id="E8RW16"/>
<dbReference type="Proteomes" id="UP000001492">
    <property type="component" value="Plasmid pASTEX02"/>
</dbReference>
<dbReference type="OrthoDB" id="9778934at2"/>
<feature type="compositionally biased region" description="Basic residues" evidence="1">
    <location>
        <begin position="42"/>
        <end position="65"/>
    </location>
</feature>
<proteinExistence type="predicted"/>
<dbReference type="RefSeq" id="WP_013481251.1">
    <property type="nucleotide sequence ID" value="NC_014819.1"/>
</dbReference>
<dbReference type="KEGG" id="aex:Astex_3829"/>
<dbReference type="GO" id="GO:0005507">
    <property type="term" value="F:copper ion binding"/>
    <property type="evidence" value="ECO:0007669"/>
    <property type="project" value="InterPro"/>
</dbReference>
<dbReference type="EMBL" id="CP002398">
    <property type="protein sequence ID" value="ADU15438.1"/>
    <property type="molecule type" value="Genomic_DNA"/>
</dbReference>
<feature type="chain" id="PRO_5003230172" evidence="2">
    <location>
        <begin position="21"/>
        <end position="401"/>
    </location>
</feature>
<organism evidence="3 4">
    <name type="scientific">Asticcacaulis excentricus (strain ATCC 15261 / DSM 4724 / KCTC 12464 / NCIMB 9791 / VKM B-1370 / CB 48)</name>
    <dbReference type="NCBI Taxonomy" id="573065"/>
    <lineage>
        <taxon>Bacteria</taxon>
        <taxon>Pseudomonadati</taxon>
        <taxon>Pseudomonadota</taxon>
        <taxon>Alphaproteobacteria</taxon>
        <taxon>Caulobacterales</taxon>
        <taxon>Caulobacteraceae</taxon>
        <taxon>Asticcacaulis</taxon>
    </lineage>
</organism>
<feature type="compositionally biased region" description="Basic and acidic residues" evidence="1">
    <location>
        <begin position="88"/>
        <end position="98"/>
    </location>
</feature>
<evidence type="ECO:0000313" key="3">
    <source>
        <dbReference type="EMBL" id="ADU15438.1"/>
    </source>
</evidence>
<accession>E8RW16</accession>
<gene>
    <name evidence="3" type="ordered locus">Astex_3829</name>
</gene>